<dbReference type="GO" id="GO:0042742">
    <property type="term" value="P:defense response to bacterium"/>
    <property type="evidence" value="ECO:0007669"/>
    <property type="project" value="UniProtKB-ARBA"/>
</dbReference>
<dbReference type="EMBL" id="OZ075134">
    <property type="protein sequence ID" value="CAL4990773.1"/>
    <property type="molecule type" value="Genomic_DNA"/>
</dbReference>
<dbReference type="PRINTS" id="PR00364">
    <property type="entry name" value="DISEASERSIST"/>
</dbReference>
<feature type="coiled-coil region" evidence="7">
    <location>
        <begin position="26"/>
        <end position="53"/>
    </location>
</feature>
<evidence type="ECO:0000313" key="14">
    <source>
        <dbReference type="Proteomes" id="UP001497457"/>
    </source>
</evidence>
<keyword evidence="3" id="KW-0677">Repeat</keyword>
<evidence type="ECO:0000259" key="11">
    <source>
        <dbReference type="Pfam" id="PF23559"/>
    </source>
</evidence>
<dbReference type="Pfam" id="PF00931">
    <property type="entry name" value="NB-ARC"/>
    <property type="match status" value="1"/>
</dbReference>
<evidence type="ECO:0000256" key="6">
    <source>
        <dbReference type="ARBA" id="ARBA00023054"/>
    </source>
</evidence>
<sequence length="928" mass="103710">MDLVAGALGSVIRKLGELLQAEYKLHKGLSEQIESLKHELESAQMALRKVGEVLPGQLDPQVRLWASEVREASYDMEDILDTFLIEVAAPADEKKDRLLRRLQKNIADLFNKTKAHHTIAGAIEDMKKRLQEVKDRRDRYSVAVALPAPPTPDPRLADMHKEAAQLIGIDSASAKLIDMLLSISYCHGDANVSGSRKKMKIDSSNKMKIVSVVGVGGLGKTTLAKAVYDELKPRYDCGAFLSVGRKPDLAQVFKDIFFLLDEEEHKVIRKVTNQQLLIGELRKFLKKGDDVWEVPTWKTIKSALVENDSGSIVVATTRNRDIASREVVYERDPLSCHNSKKLLYTRLFGVKGECPANHPAEASDEILKKCGGVPLAIITMASLLVSKSREDWFDVCKSPGFYRGKGNQQVADNTEWILSLSYYDLPSNLKTCLLYLSVYPEDYEIGKDSLIWKWIAEGFVEKKIGSSLFQRGEKYFNQLINRSMIQAVESEWTGIIEGCRVHDMVLDLIRGLSDKENFVSMSNDAEGTSSSGKKVRRLAHQNIMMKQTQKDDHVCMAHVRSLVAFRCDIESWVLHPSFKLLHLLALEGCKIGDGWQGLKHLGNLVHLRYLRLRHTYGIGELPEEIGKLKFLQTLDLEDSGMKVLPLAICELTQLVCLRGGFSTGAPDGLFLTKMTSLEELKIRFDNLDKESQRQFVKNVGNLSQVKVLNIFGRLEGVVQSLGHLHKLQDLQLLNSGFYGDDFFPNLRCFNLDDCMVQLVVNEDSSGVSFSIWSGEGDMAFVDSKAEDESSRSVAPPPVMPNLQRLRFSVPVWALYKDGNGGCHNLRLECFPSLRNVEVDILCVGATDDDVEKAEAELRHATQLHPKGPMLELNRFKGHEDLDEEIPIQFDDEGDDLSAEEGEGELVSSSGDDEVGDMDSRGGPVTPSC</sequence>
<comment type="similarity">
    <text evidence="1">Belongs to the disease resistance NB-LRR family.</text>
</comment>
<evidence type="ECO:0000256" key="3">
    <source>
        <dbReference type="ARBA" id="ARBA00022737"/>
    </source>
</evidence>
<dbReference type="InterPro" id="IPR055414">
    <property type="entry name" value="LRR_R13L4/SHOC2-like"/>
</dbReference>
<dbReference type="InterPro" id="IPR027417">
    <property type="entry name" value="P-loop_NTPase"/>
</dbReference>
<evidence type="ECO:0000256" key="1">
    <source>
        <dbReference type="ARBA" id="ARBA00008894"/>
    </source>
</evidence>
<organism evidence="13 14">
    <name type="scientific">Urochloa decumbens</name>
    <dbReference type="NCBI Taxonomy" id="240449"/>
    <lineage>
        <taxon>Eukaryota</taxon>
        <taxon>Viridiplantae</taxon>
        <taxon>Streptophyta</taxon>
        <taxon>Embryophyta</taxon>
        <taxon>Tracheophyta</taxon>
        <taxon>Spermatophyta</taxon>
        <taxon>Magnoliopsida</taxon>
        <taxon>Liliopsida</taxon>
        <taxon>Poales</taxon>
        <taxon>Poaceae</taxon>
        <taxon>PACMAD clade</taxon>
        <taxon>Panicoideae</taxon>
        <taxon>Panicodae</taxon>
        <taxon>Paniceae</taxon>
        <taxon>Melinidinae</taxon>
        <taxon>Urochloa</taxon>
    </lineage>
</organism>
<gene>
    <name evidence="13" type="ORF">URODEC1_LOCUS60381</name>
</gene>
<dbReference type="Pfam" id="PF23598">
    <property type="entry name" value="LRR_14"/>
    <property type="match status" value="1"/>
</dbReference>
<evidence type="ECO:0000259" key="12">
    <source>
        <dbReference type="Pfam" id="PF23598"/>
    </source>
</evidence>
<dbReference type="Gene3D" id="3.80.10.10">
    <property type="entry name" value="Ribonuclease Inhibitor"/>
    <property type="match status" value="1"/>
</dbReference>
<dbReference type="AlphaFoldDB" id="A0ABC9B0M1"/>
<dbReference type="PANTHER" id="PTHR23155">
    <property type="entry name" value="DISEASE RESISTANCE PROTEIN RP"/>
    <property type="match status" value="1"/>
</dbReference>
<dbReference type="Gene3D" id="1.10.10.10">
    <property type="entry name" value="Winged helix-like DNA-binding domain superfamily/Winged helix DNA-binding domain"/>
    <property type="match status" value="1"/>
</dbReference>
<dbReference type="InterPro" id="IPR002182">
    <property type="entry name" value="NB-ARC"/>
</dbReference>
<dbReference type="InterPro" id="IPR038005">
    <property type="entry name" value="RX-like_CC"/>
</dbReference>
<dbReference type="InterPro" id="IPR036388">
    <property type="entry name" value="WH-like_DNA-bd_sf"/>
</dbReference>
<feature type="domain" description="NB-ARC" evidence="9">
    <location>
        <begin position="201"/>
        <end position="327"/>
    </location>
</feature>
<evidence type="ECO:0000259" key="9">
    <source>
        <dbReference type="Pfam" id="PF00931"/>
    </source>
</evidence>
<feature type="domain" description="Disease resistance protein winged helix" evidence="11">
    <location>
        <begin position="438"/>
        <end position="509"/>
    </location>
</feature>
<dbReference type="CDD" id="cd14798">
    <property type="entry name" value="RX-CC_like"/>
    <property type="match status" value="1"/>
</dbReference>
<feature type="domain" description="Disease resistance R13L4/SHOC-2-like LRR" evidence="12">
    <location>
        <begin position="558"/>
        <end position="752"/>
    </location>
</feature>
<dbReference type="InterPro" id="IPR042197">
    <property type="entry name" value="Apaf_helical"/>
</dbReference>
<dbReference type="Proteomes" id="UP001497457">
    <property type="component" value="Chromosome 24b"/>
</dbReference>
<evidence type="ECO:0000313" key="13">
    <source>
        <dbReference type="EMBL" id="CAL4990773.1"/>
    </source>
</evidence>
<dbReference type="InterPro" id="IPR044974">
    <property type="entry name" value="Disease_R_plants"/>
</dbReference>
<keyword evidence="6 7" id="KW-0175">Coiled coil</keyword>
<dbReference type="Gene3D" id="1.10.8.430">
    <property type="entry name" value="Helical domain of apoptotic protease-activating factors"/>
    <property type="match status" value="1"/>
</dbReference>
<accession>A0ABC9B0M1</accession>
<keyword evidence="5" id="KW-0611">Plant defense</keyword>
<reference evidence="13 14" key="2">
    <citation type="submission" date="2024-10" db="EMBL/GenBank/DDBJ databases">
        <authorList>
            <person name="Ryan C."/>
        </authorList>
    </citation>
    <scope>NUCLEOTIDE SEQUENCE [LARGE SCALE GENOMIC DNA]</scope>
</reference>
<feature type="domain" description="Disease resistance N-terminal" evidence="10">
    <location>
        <begin position="7"/>
        <end position="95"/>
    </location>
</feature>
<dbReference type="InterPro" id="IPR032675">
    <property type="entry name" value="LRR_dom_sf"/>
</dbReference>
<dbReference type="InterPro" id="IPR058922">
    <property type="entry name" value="WHD_DRP"/>
</dbReference>
<keyword evidence="14" id="KW-1185">Reference proteome</keyword>
<name>A0ABC9B0M1_9POAL</name>
<dbReference type="Gene3D" id="1.20.5.4130">
    <property type="match status" value="1"/>
</dbReference>
<evidence type="ECO:0000259" key="10">
    <source>
        <dbReference type="Pfam" id="PF18052"/>
    </source>
</evidence>
<evidence type="ECO:0000256" key="7">
    <source>
        <dbReference type="SAM" id="Coils"/>
    </source>
</evidence>
<evidence type="ECO:0000256" key="8">
    <source>
        <dbReference type="SAM" id="MobiDB-lite"/>
    </source>
</evidence>
<dbReference type="PANTHER" id="PTHR23155:SF1116">
    <property type="entry name" value="OS12G0273300 PROTEIN"/>
    <property type="match status" value="1"/>
</dbReference>
<dbReference type="Pfam" id="PF23559">
    <property type="entry name" value="WHD_DRP"/>
    <property type="match status" value="1"/>
</dbReference>
<keyword evidence="2" id="KW-0433">Leucine-rich repeat</keyword>
<dbReference type="SUPFAM" id="SSF52058">
    <property type="entry name" value="L domain-like"/>
    <property type="match status" value="1"/>
</dbReference>
<keyword evidence="4" id="KW-0547">Nucleotide-binding</keyword>
<protein>
    <submittedName>
        <fullName evidence="13">Uncharacterized protein</fullName>
    </submittedName>
</protein>
<dbReference type="GO" id="GO:0002758">
    <property type="term" value="P:innate immune response-activating signaling pathway"/>
    <property type="evidence" value="ECO:0007669"/>
    <property type="project" value="UniProtKB-ARBA"/>
</dbReference>
<evidence type="ECO:0000256" key="2">
    <source>
        <dbReference type="ARBA" id="ARBA00022614"/>
    </source>
</evidence>
<feature type="region of interest" description="Disordered" evidence="8">
    <location>
        <begin position="882"/>
        <end position="928"/>
    </location>
</feature>
<dbReference type="InterPro" id="IPR041118">
    <property type="entry name" value="Rx_N"/>
</dbReference>
<dbReference type="GO" id="GO:0009626">
    <property type="term" value="P:plant-type hypersensitive response"/>
    <property type="evidence" value="ECO:0007669"/>
    <property type="project" value="UniProtKB-ARBA"/>
</dbReference>
<dbReference type="GO" id="GO:0000166">
    <property type="term" value="F:nucleotide binding"/>
    <property type="evidence" value="ECO:0007669"/>
    <property type="project" value="UniProtKB-KW"/>
</dbReference>
<evidence type="ECO:0000256" key="5">
    <source>
        <dbReference type="ARBA" id="ARBA00022821"/>
    </source>
</evidence>
<dbReference type="FunFam" id="1.10.10.10:FF:000322">
    <property type="entry name" value="Probable disease resistance protein At1g63360"/>
    <property type="match status" value="1"/>
</dbReference>
<reference evidence="14" key="1">
    <citation type="submission" date="2024-06" db="EMBL/GenBank/DDBJ databases">
        <authorList>
            <person name="Ryan C."/>
        </authorList>
    </citation>
    <scope>NUCLEOTIDE SEQUENCE [LARGE SCALE GENOMIC DNA]</scope>
</reference>
<feature type="compositionally biased region" description="Acidic residues" evidence="8">
    <location>
        <begin position="882"/>
        <end position="903"/>
    </location>
</feature>
<dbReference type="Gene3D" id="3.40.50.300">
    <property type="entry name" value="P-loop containing nucleotide triphosphate hydrolases"/>
    <property type="match status" value="1"/>
</dbReference>
<evidence type="ECO:0000256" key="4">
    <source>
        <dbReference type="ARBA" id="ARBA00022741"/>
    </source>
</evidence>
<dbReference type="Pfam" id="PF18052">
    <property type="entry name" value="Rx_N"/>
    <property type="match status" value="1"/>
</dbReference>
<proteinExistence type="inferred from homology"/>
<dbReference type="SUPFAM" id="SSF52540">
    <property type="entry name" value="P-loop containing nucleoside triphosphate hydrolases"/>
    <property type="match status" value="1"/>
</dbReference>